<reference evidence="2 3" key="1">
    <citation type="submission" date="2023-04" db="EMBL/GenBank/DDBJ databases">
        <title>Halomonas strains isolated from rhizosphere soil.</title>
        <authorList>
            <person name="Xu L."/>
            <person name="Sun J.-Q."/>
        </authorList>
    </citation>
    <scope>NUCLEOTIDE SEQUENCE [LARGE SCALE GENOMIC DNA]</scope>
    <source>
        <strain evidence="2 3">LR5S20</strain>
    </source>
</reference>
<protein>
    <recommendedName>
        <fullName evidence="4">Bacteriophage tail tape measure N-terminal domain-containing protein</fullName>
    </recommendedName>
</protein>
<evidence type="ECO:0008006" key="4">
    <source>
        <dbReference type="Google" id="ProtNLM"/>
    </source>
</evidence>
<evidence type="ECO:0000313" key="3">
    <source>
        <dbReference type="Proteomes" id="UP001225957"/>
    </source>
</evidence>
<evidence type="ECO:0000256" key="1">
    <source>
        <dbReference type="SAM" id="Phobius"/>
    </source>
</evidence>
<sequence length="593" mass="61949">MSTKSLGTLTLDLVAKTGSFVQGMTKSQRSAQKWRKGVERDLKRVGTAMAGLGTIAAGAFSAMVVQTVNGARELERFAQISDTSTQSFQRLAYGSSRFGIDQEKLADILKDTNDRIGDFLATGGGPMADFFENIAPKVGVTADEFARLSGPDALQLYVASLEAAGLSQKDMTFYMEAIASDATALIPLLADGGKEMRRLGDEAERTGNVFSDMEMQQLIAIKDGMDELTGAATGMKNEMVLGALPAIEDMVELLSDPETLKNAQALGEAIVTSMEWAIEALQSTISFAQNLGTELGVIAVGIGGLELEEQRARIMSALENPSERVRLFGPEGIIKYHSEAELKAALDDIDAQIKQRAEGMAISFGDRGAGDADPGDGRSMMEVFIGEGMELASTGLARVGQAADGAADALDGFSPAANDEVEDILDRAGEGSSIDASGQIRDAWGNTLPTLQRELDAALEQQVADFRSAQNLQAGLEAAAQAFVDGASVAAKAAWNSIQPANGEDAAGGVVPTAEQAANGTSTIRWSTDLGAEKVSQAASQVSGRASGGGGIKQLGTLTLKSEAGNLDVFTENAEAAEKWLADTLAGVVAGSR</sequence>
<keyword evidence="1" id="KW-1133">Transmembrane helix</keyword>
<accession>A0ABT6UX90</accession>
<gene>
    <name evidence="2" type="ORF">QLQ83_05785</name>
</gene>
<feature type="transmembrane region" description="Helical" evidence="1">
    <location>
        <begin position="45"/>
        <end position="65"/>
    </location>
</feature>
<dbReference type="Proteomes" id="UP001225957">
    <property type="component" value="Unassembled WGS sequence"/>
</dbReference>
<keyword evidence="1" id="KW-0812">Transmembrane</keyword>
<dbReference type="EMBL" id="JASCQP010000018">
    <property type="protein sequence ID" value="MDI5890597.1"/>
    <property type="molecule type" value="Genomic_DNA"/>
</dbReference>
<comment type="caution">
    <text evidence="2">The sequence shown here is derived from an EMBL/GenBank/DDBJ whole genome shotgun (WGS) entry which is preliminary data.</text>
</comment>
<keyword evidence="3" id="KW-1185">Reference proteome</keyword>
<dbReference type="RefSeq" id="WP_282734572.1">
    <property type="nucleotide sequence ID" value="NZ_JASCQP010000018.1"/>
</dbReference>
<organism evidence="2 3">
    <name type="scientific">Halomonas rhizosphaerae</name>
    <dbReference type="NCBI Taxonomy" id="3043296"/>
    <lineage>
        <taxon>Bacteria</taxon>
        <taxon>Pseudomonadati</taxon>
        <taxon>Pseudomonadota</taxon>
        <taxon>Gammaproteobacteria</taxon>
        <taxon>Oceanospirillales</taxon>
        <taxon>Halomonadaceae</taxon>
        <taxon>Halomonas</taxon>
    </lineage>
</organism>
<proteinExistence type="predicted"/>
<name>A0ABT6UX90_9GAMM</name>
<keyword evidence="1" id="KW-0472">Membrane</keyword>
<evidence type="ECO:0000313" key="2">
    <source>
        <dbReference type="EMBL" id="MDI5890597.1"/>
    </source>
</evidence>